<sequence length="201" mass="22443">FQDVLSLDDPELLAFIPRPALALVLAFPTTDIYENQKAQEEGIRDYKDTGEDVLWFKQKINNACGLYAVLHAVCNGTARGQIDQNSTFAEIIHACTPLNSNDRADFVEDNKALEVAFEAVARQGDTEAPQNPEDEVDFHYICFVKSEDNHLYELDGDRKGPIDHGVLEAEDDVLCERSLGVIRDLIALEKGENLNFSLMAL</sequence>
<evidence type="ECO:0000313" key="10">
    <source>
        <dbReference type="EMBL" id="OCK83939.1"/>
    </source>
</evidence>
<evidence type="ECO:0000313" key="11">
    <source>
        <dbReference type="Proteomes" id="UP000250266"/>
    </source>
</evidence>
<name>A0A8E2JIN5_9PEZI</name>
<dbReference type="InterPro" id="IPR036959">
    <property type="entry name" value="Peptidase_C12_UCH_sf"/>
</dbReference>
<dbReference type="GO" id="GO:0004843">
    <property type="term" value="F:cysteine-type deubiquitinase activity"/>
    <property type="evidence" value="ECO:0007669"/>
    <property type="project" value="UniProtKB-UniRule"/>
</dbReference>
<dbReference type="AlphaFoldDB" id="A0A8E2JIN5"/>
<keyword evidence="5 7" id="KW-0378">Hydrolase</keyword>
<keyword evidence="3 7" id="KW-0645">Protease</keyword>
<comment type="similarity">
    <text evidence="2 7 8">Belongs to the peptidase C12 family.</text>
</comment>
<dbReference type="GO" id="GO:0016579">
    <property type="term" value="P:protein deubiquitination"/>
    <property type="evidence" value="ECO:0007669"/>
    <property type="project" value="TreeGrafter"/>
</dbReference>
<keyword evidence="4 7" id="KW-0833">Ubl conjugation pathway</keyword>
<dbReference type="Pfam" id="PF01088">
    <property type="entry name" value="Peptidase_C12"/>
    <property type="match status" value="1"/>
</dbReference>
<dbReference type="Gene3D" id="3.40.532.10">
    <property type="entry name" value="Peptidase C12, ubiquitin carboxyl-terminal hydrolase"/>
    <property type="match status" value="1"/>
</dbReference>
<dbReference type="PANTHER" id="PTHR10589">
    <property type="entry name" value="UBIQUITIN CARBOXYL-TERMINAL HYDROLASE"/>
    <property type="match status" value="1"/>
</dbReference>
<proteinExistence type="inferred from homology"/>
<dbReference type="Proteomes" id="UP000250266">
    <property type="component" value="Unassembled WGS sequence"/>
</dbReference>
<keyword evidence="6 7" id="KW-0788">Thiol protease</keyword>
<evidence type="ECO:0000256" key="8">
    <source>
        <dbReference type="RuleBase" id="RU361215"/>
    </source>
</evidence>
<evidence type="ECO:0000256" key="7">
    <source>
        <dbReference type="PROSITE-ProRule" id="PRU01393"/>
    </source>
</evidence>
<protein>
    <recommendedName>
        <fullName evidence="8">Ubiquitin carboxyl-terminal hydrolase</fullName>
        <ecNumber evidence="8">3.4.19.12</ecNumber>
    </recommendedName>
</protein>
<comment type="catalytic activity">
    <reaction evidence="1 7 8">
        <text>Thiol-dependent hydrolysis of ester, thioester, amide, peptide and isopeptide bonds formed by the C-terminal Gly of ubiquitin (a 76-residue protein attached to proteins as an intracellular targeting signal).</text>
        <dbReference type="EC" id="3.4.19.12"/>
    </reaction>
</comment>
<dbReference type="SUPFAM" id="SSF54001">
    <property type="entry name" value="Cysteine proteinases"/>
    <property type="match status" value="1"/>
</dbReference>
<dbReference type="InterPro" id="IPR001578">
    <property type="entry name" value="Peptidase_C12_UCH"/>
</dbReference>
<feature type="active site" description="Nucleophile" evidence="7">
    <location>
        <position position="64"/>
    </location>
</feature>
<dbReference type="InterPro" id="IPR038765">
    <property type="entry name" value="Papain-like_cys_pep_sf"/>
</dbReference>
<evidence type="ECO:0000256" key="6">
    <source>
        <dbReference type="ARBA" id="ARBA00022807"/>
    </source>
</evidence>
<dbReference type="PROSITE" id="PS52048">
    <property type="entry name" value="UCH_DOMAIN"/>
    <property type="match status" value="1"/>
</dbReference>
<evidence type="ECO:0000259" key="9">
    <source>
        <dbReference type="PROSITE" id="PS52048"/>
    </source>
</evidence>
<keyword evidence="11" id="KW-1185">Reference proteome</keyword>
<feature type="active site" description="Proton donor" evidence="7">
    <location>
        <position position="139"/>
    </location>
</feature>
<accession>A0A8E2JIN5</accession>
<reference evidence="10 11" key="1">
    <citation type="journal article" date="2016" name="Nat. Commun.">
        <title>Ectomycorrhizal ecology is imprinted in the genome of the dominant symbiotic fungus Cenococcum geophilum.</title>
        <authorList>
            <consortium name="DOE Joint Genome Institute"/>
            <person name="Peter M."/>
            <person name="Kohler A."/>
            <person name="Ohm R.A."/>
            <person name="Kuo A."/>
            <person name="Krutzmann J."/>
            <person name="Morin E."/>
            <person name="Arend M."/>
            <person name="Barry K.W."/>
            <person name="Binder M."/>
            <person name="Choi C."/>
            <person name="Clum A."/>
            <person name="Copeland A."/>
            <person name="Grisel N."/>
            <person name="Haridas S."/>
            <person name="Kipfer T."/>
            <person name="LaButti K."/>
            <person name="Lindquist E."/>
            <person name="Lipzen A."/>
            <person name="Maire R."/>
            <person name="Meier B."/>
            <person name="Mihaltcheva S."/>
            <person name="Molinier V."/>
            <person name="Murat C."/>
            <person name="Poggeler S."/>
            <person name="Quandt C.A."/>
            <person name="Sperisen C."/>
            <person name="Tritt A."/>
            <person name="Tisserant E."/>
            <person name="Crous P.W."/>
            <person name="Henrissat B."/>
            <person name="Nehls U."/>
            <person name="Egli S."/>
            <person name="Spatafora J.W."/>
            <person name="Grigoriev I.V."/>
            <person name="Martin F.M."/>
        </authorList>
    </citation>
    <scope>NUCLEOTIDE SEQUENCE [LARGE SCALE GENOMIC DNA]</scope>
    <source>
        <strain evidence="10 11">CBS 459.81</strain>
    </source>
</reference>
<gene>
    <name evidence="10" type="ORF">K432DRAFT_266675</name>
</gene>
<evidence type="ECO:0000256" key="1">
    <source>
        <dbReference type="ARBA" id="ARBA00000707"/>
    </source>
</evidence>
<evidence type="ECO:0000256" key="4">
    <source>
        <dbReference type="ARBA" id="ARBA00022786"/>
    </source>
</evidence>
<dbReference type="EC" id="3.4.19.12" evidence="8"/>
<feature type="domain" description="UCH catalytic" evidence="9">
    <location>
        <begin position="1"/>
        <end position="201"/>
    </location>
</feature>
<evidence type="ECO:0000256" key="3">
    <source>
        <dbReference type="ARBA" id="ARBA00022670"/>
    </source>
</evidence>
<feature type="site" description="Important for enzyme activity" evidence="7">
    <location>
        <position position="155"/>
    </location>
</feature>
<evidence type="ECO:0000256" key="2">
    <source>
        <dbReference type="ARBA" id="ARBA00009326"/>
    </source>
</evidence>
<evidence type="ECO:0000256" key="5">
    <source>
        <dbReference type="ARBA" id="ARBA00022801"/>
    </source>
</evidence>
<dbReference type="EMBL" id="KV744848">
    <property type="protein sequence ID" value="OCK83939.1"/>
    <property type="molecule type" value="Genomic_DNA"/>
</dbReference>
<feature type="non-terminal residue" evidence="10">
    <location>
        <position position="1"/>
    </location>
</feature>
<organism evidence="10 11">
    <name type="scientific">Lepidopterella palustris CBS 459.81</name>
    <dbReference type="NCBI Taxonomy" id="1314670"/>
    <lineage>
        <taxon>Eukaryota</taxon>
        <taxon>Fungi</taxon>
        <taxon>Dikarya</taxon>
        <taxon>Ascomycota</taxon>
        <taxon>Pezizomycotina</taxon>
        <taxon>Dothideomycetes</taxon>
        <taxon>Pleosporomycetidae</taxon>
        <taxon>Mytilinidiales</taxon>
        <taxon>Argynnaceae</taxon>
        <taxon>Lepidopterella</taxon>
    </lineage>
</organism>
<dbReference type="PRINTS" id="PR00707">
    <property type="entry name" value="UBCTHYDRLASE"/>
</dbReference>
<dbReference type="GO" id="GO:0006511">
    <property type="term" value="P:ubiquitin-dependent protein catabolic process"/>
    <property type="evidence" value="ECO:0007669"/>
    <property type="project" value="UniProtKB-UniRule"/>
</dbReference>
<dbReference type="GO" id="GO:0005737">
    <property type="term" value="C:cytoplasm"/>
    <property type="evidence" value="ECO:0007669"/>
    <property type="project" value="TreeGrafter"/>
</dbReference>
<dbReference type="PANTHER" id="PTHR10589:SF17">
    <property type="entry name" value="UBIQUITIN CARBOXYL-TERMINAL HYDROLASE"/>
    <property type="match status" value="1"/>
</dbReference>
<dbReference type="OrthoDB" id="427186at2759"/>
<feature type="site" description="Transition state stabilizer" evidence="7">
    <location>
        <position position="58"/>
    </location>
</feature>
<feature type="non-terminal residue" evidence="10">
    <location>
        <position position="201"/>
    </location>
</feature>